<dbReference type="PIRSF" id="PIRSF018296">
    <property type="entry name" value="Format_dh_formtn"/>
    <property type="match status" value="1"/>
</dbReference>
<dbReference type="RefSeq" id="WP_271203593.1">
    <property type="nucleotide sequence ID" value="NZ_BSFK01000005.1"/>
</dbReference>
<dbReference type="CDD" id="cd16341">
    <property type="entry name" value="FdhE"/>
    <property type="match status" value="1"/>
</dbReference>
<sequence>MAGPTSLAPTPSDIGGVAQPVFAVLPDPSRLFLDRAERFEALAPGHPLEAYLRFLGALSRAQHAIVAELPPAPAPDPDLLARAQDFAMPPLDRARTRMDDGVHAAFERLLDHAEAIPMPEPAAEAVRRLRDSGREGREAVLNDALDSAAGADALAEHVFAAAALQAHFARLAAALDVDRLQPVGLGVCPCCGGPPSVSLVVGWGPVHGVRYVSCALCGTLWNHVRVKCVACESTEKISYHALSEDGETLAGGAMVKAREDETPIKAETCDVCGLYVKIFHQHLQPSIDPVADDVASLGLDLKVREAGWARAGFNPYLLGY</sequence>
<reference evidence="6" key="1">
    <citation type="journal article" date="2014" name="Int. J. Syst. Evol. Microbiol.">
        <title>Complete genome sequence of Corynebacterium casei LMG S-19264T (=DSM 44701T), isolated from a smear-ripened cheese.</title>
        <authorList>
            <consortium name="US DOE Joint Genome Institute (JGI-PGF)"/>
            <person name="Walter F."/>
            <person name="Albersmeier A."/>
            <person name="Kalinowski J."/>
            <person name="Ruckert C."/>
        </authorList>
    </citation>
    <scope>NUCLEOTIDE SEQUENCE</scope>
    <source>
        <strain evidence="6">VKM B-2555</strain>
    </source>
</reference>
<dbReference type="InterPro" id="IPR056797">
    <property type="entry name" value="FdhE_central"/>
</dbReference>
<dbReference type="PANTHER" id="PTHR37689:SF1">
    <property type="entry name" value="PROTEIN FDHE"/>
    <property type="match status" value="1"/>
</dbReference>
<evidence type="ECO:0000259" key="3">
    <source>
        <dbReference type="Pfam" id="PF04216"/>
    </source>
</evidence>
<dbReference type="InterPro" id="IPR006452">
    <property type="entry name" value="Formate_DH_accessory"/>
</dbReference>
<dbReference type="GO" id="GO:0008199">
    <property type="term" value="F:ferric iron binding"/>
    <property type="evidence" value="ECO:0007669"/>
    <property type="project" value="TreeGrafter"/>
</dbReference>
<dbReference type="InterPro" id="IPR056796">
    <property type="entry name" value="FdhE_C"/>
</dbReference>
<dbReference type="GO" id="GO:0005829">
    <property type="term" value="C:cytosol"/>
    <property type="evidence" value="ECO:0007669"/>
    <property type="project" value="TreeGrafter"/>
</dbReference>
<protein>
    <recommendedName>
        <fullName evidence="2">Protein FdhE homolog</fullName>
    </recommendedName>
</protein>
<evidence type="ECO:0000313" key="7">
    <source>
        <dbReference type="Proteomes" id="UP001143364"/>
    </source>
</evidence>
<reference evidence="6" key="2">
    <citation type="submission" date="2023-01" db="EMBL/GenBank/DDBJ databases">
        <authorList>
            <person name="Sun Q."/>
            <person name="Evtushenko L."/>
        </authorList>
    </citation>
    <scope>NUCLEOTIDE SEQUENCE</scope>
    <source>
        <strain evidence="6">VKM B-2555</strain>
    </source>
</reference>
<proteinExistence type="inferred from homology"/>
<comment type="caution">
    <text evidence="6">The sequence shown here is derived from an EMBL/GenBank/DDBJ whole genome shotgun (WGS) entry which is preliminary data.</text>
</comment>
<dbReference type="Proteomes" id="UP001143364">
    <property type="component" value="Unassembled WGS sequence"/>
</dbReference>
<dbReference type="SUPFAM" id="SSF144020">
    <property type="entry name" value="FdhE-like"/>
    <property type="match status" value="1"/>
</dbReference>
<dbReference type="NCBIfam" id="TIGR01562">
    <property type="entry name" value="FdhE"/>
    <property type="match status" value="1"/>
</dbReference>
<dbReference type="InterPro" id="IPR024064">
    <property type="entry name" value="FdhE-like_sf"/>
</dbReference>
<dbReference type="HAMAP" id="MF_00611">
    <property type="entry name" value="FdeH"/>
    <property type="match status" value="1"/>
</dbReference>
<dbReference type="Pfam" id="PF04216">
    <property type="entry name" value="FdhE_N"/>
    <property type="match status" value="1"/>
</dbReference>
<evidence type="ECO:0000259" key="5">
    <source>
        <dbReference type="Pfam" id="PF24860"/>
    </source>
</evidence>
<comment type="subcellular location">
    <subcellularLocation>
        <location evidence="2">Cytoplasm</location>
    </subcellularLocation>
</comment>
<feature type="domain" description="FdhE central" evidence="4">
    <location>
        <begin position="187"/>
        <end position="225"/>
    </location>
</feature>
<dbReference type="Gene3D" id="3.90.1670.10">
    <property type="entry name" value="FdhE-like domain"/>
    <property type="match status" value="1"/>
</dbReference>
<dbReference type="Pfam" id="PF24860">
    <property type="entry name" value="FdhE_C"/>
    <property type="match status" value="1"/>
</dbReference>
<dbReference type="EMBL" id="BSFK01000005">
    <property type="protein sequence ID" value="GLK75652.1"/>
    <property type="molecule type" value="Genomic_DNA"/>
</dbReference>
<dbReference type="InterPro" id="IPR056774">
    <property type="entry name" value="FdhE_N"/>
</dbReference>
<evidence type="ECO:0000256" key="2">
    <source>
        <dbReference type="HAMAP-Rule" id="MF_00611"/>
    </source>
</evidence>
<comment type="similarity">
    <text evidence="2">Belongs to the FdhE family.</text>
</comment>
<evidence type="ECO:0000259" key="4">
    <source>
        <dbReference type="Pfam" id="PF24859"/>
    </source>
</evidence>
<evidence type="ECO:0000313" key="6">
    <source>
        <dbReference type="EMBL" id="GLK75652.1"/>
    </source>
</evidence>
<feature type="domain" description="FdhE C-terminal" evidence="5">
    <location>
        <begin position="226"/>
        <end position="317"/>
    </location>
</feature>
<gene>
    <name evidence="2 6" type="primary">fdhE</name>
    <name evidence="6" type="ORF">GCM10008171_09060</name>
</gene>
<dbReference type="AlphaFoldDB" id="A0A9W6JER1"/>
<keyword evidence="1 2" id="KW-0963">Cytoplasm</keyword>
<organism evidence="6 7">
    <name type="scientific">Methylopila jiangsuensis</name>
    <dbReference type="NCBI Taxonomy" id="586230"/>
    <lineage>
        <taxon>Bacteria</taxon>
        <taxon>Pseudomonadati</taxon>
        <taxon>Pseudomonadota</taxon>
        <taxon>Alphaproteobacteria</taxon>
        <taxon>Hyphomicrobiales</taxon>
        <taxon>Methylopilaceae</taxon>
        <taxon>Methylopila</taxon>
    </lineage>
</organism>
<dbReference type="PANTHER" id="PTHR37689">
    <property type="entry name" value="PROTEIN FDHE"/>
    <property type="match status" value="1"/>
</dbReference>
<accession>A0A9W6JER1</accession>
<evidence type="ECO:0000256" key="1">
    <source>
        <dbReference type="ARBA" id="ARBA00022490"/>
    </source>
</evidence>
<comment type="function">
    <text evidence="2">Necessary for formate dehydrogenase activity.</text>
</comment>
<dbReference type="GO" id="GO:0051604">
    <property type="term" value="P:protein maturation"/>
    <property type="evidence" value="ECO:0007669"/>
    <property type="project" value="TreeGrafter"/>
</dbReference>
<dbReference type="Pfam" id="PF24859">
    <property type="entry name" value="FdhE_central"/>
    <property type="match status" value="1"/>
</dbReference>
<keyword evidence="7" id="KW-1185">Reference proteome</keyword>
<name>A0A9W6JER1_9HYPH</name>
<feature type="domain" description="FdhE N-terminal" evidence="3">
    <location>
        <begin position="22"/>
        <end position="183"/>
    </location>
</feature>